<dbReference type="AlphaFoldDB" id="A0A3M7SSD8"/>
<comment type="caution">
    <text evidence="1">The sequence shown here is derived from an EMBL/GenBank/DDBJ whole genome shotgun (WGS) entry which is preliminary data.</text>
</comment>
<dbReference type="Proteomes" id="UP000276133">
    <property type="component" value="Unassembled WGS sequence"/>
</dbReference>
<organism evidence="1 2">
    <name type="scientific">Brachionus plicatilis</name>
    <name type="common">Marine rotifer</name>
    <name type="synonym">Brachionus muelleri</name>
    <dbReference type="NCBI Taxonomy" id="10195"/>
    <lineage>
        <taxon>Eukaryota</taxon>
        <taxon>Metazoa</taxon>
        <taxon>Spiralia</taxon>
        <taxon>Gnathifera</taxon>
        <taxon>Rotifera</taxon>
        <taxon>Eurotatoria</taxon>
        <taxon>Monogononta</taxon>
        <taxon>Pseudotrocha</taxon>
        <taxon>Ploima</taxon>
        <taxon>Brachionidae</taxon>
        <taxon>Brachionus</taxon>
    </lineage>
</organism>
<proteinExistence type="predicted"/>
<evidence type="ECO:0000313" key="2">
    <source>
        <dbReference type="Proteomes" id="UP000276133"/>
    </source>
</evidence>
<evidence type="ECO:0000313" key="1">
    <source>
        <dbReference type="EMBL" id="RNA38550.1"/>
    </source>
</evidence>
<sequence>MSACILLIFGCHSNSQGSIDKGKKIVFSIVNKHFFSNLSRSNSLSWFWLSSLSEAILESSVNVLQVSSATSTSGVSSFGFFTPVILAESGTGEAARRASLLLNVIRASSATTAQSVRLVVTFTKTLRTLGHFLSKT</sequence>
<keyword evidence="2" id="KW-1185">Reference proteome</keyword>
<reference evidence="1 2" key="1">
    <citation type="journal article" date="2018" name="Sci. Rep.">
        <title>Genomic signatures of local adaptation to the degree of environmental predictability in rotifers.</title>
        <authorList>
            <person name="Franch-Gras L."/>
            <person name="Hahn C."/>
            <person name="Garcia-Roger E.M."/>
            <person name="Carmona M.J."/>
            <person name="Serra M."/>
            <person name="Gomez A."/>
        </authorList>
    </citation>
    <scope>NUCLEOTIDE SEQUENCE [LARGE SCALE GENOMIC DNA]</scope>
    <source>
        <strain evidence="1">HYR1</strain>
    </source>
</reference>
<gene>
    <name evidence="1" type="ORF">BpHYR1_027418</name>
</gene>
<dbReference type="EMBL" id="REGN01000859">
    <property type="protein sequence ID" value="RNA38550.1"/>
    <property type="molecule type" value="Genomic_DNA"/>
</dbReference>
<accession>A0A3M7SSD8</accession>
<protein>
    <submittedName>
        <fullName evidence="1">Uncharacterized protein</fullName>
    </submittedName>
</protein>
<name>A0A3M7SSD8_BRAPC</name>